<dbReference type="GO" id="GO:0005778">
    <property type="term" value="C:peroxisomal membrane"/>
    <property type="evidence" value="ECO:0007669"/>
    <property type="project" value="UniProtKB-SubCell"/>
</dbReference>
<dbReference type="PANTHER" id="PTHR20990">
    <property type="entry name" value="PEROXISOMAL BIOGENESIS FACTOR 11"/>
    <property type="match status" value="1"/>
</dbReference>
<keyword evidence="4" id="KW-1133">Transmembrane helix</keyword>
<organism evidence="5 6">
    <name type="scientific">Pogona vitticeps</name>
    <name type="common">central bearded dragon</name>
    <dbReference type="NCBI Taxonomy" id="103695"/>
    <lineage>
        <taxon>Eukaryota</taxon>
        <taxon>Metazoa</taxon>
        <taxon>Chordata</taxon>
        <taxon>Craniata</taxon>
        <taxon>Vertebrata</taxon>
        <taxon>Euteleostomi</taxon>
        <taxon>Lepidosauria</taxon>
        <taxon>Squamata</taxon>
        <taxon>Bifurcata</taxon>
        <taxon>Unidentata</taxon>
        <taxon>Episquamata</taxon>
        <taxon>Toxicofera</taxon>
        <taxon>Iguania</taxon>
        <taxon>Acrodonta</taxon>
        <taxon>Agamidae</taxon>
        <taxon>Amphibolurinae</taxon>
        <taxon>Pogona</taxon>
    </lineage>
</organism>
<proteinExistence type="predicted"/>
<evidence type="ECO:0000256" key="3">
    <source>
        <dbReference type="ARBA" id="ARBA00046271"/>
    </source>
</evidence>
<dbReference type="PANTHER" id="PTHR20990:SF1">
    <property type="entry name" value="PEROXISOMAL MEMBRANE PROTEIN 11C"/>
    <property type="match status" value="1"/>
</dbReference>
<dbReference type="KEGG" id="pvt:110072565"/>
<keyword evidence="1 4" id="KW-0472">Membrane</keyword>
<dbReference type="RefSeq" id="XP_020636683.2">
    <property type="nucleotide sequence ID" value="XM_020781024.2"/>
</dbReference>
<dbReference type="Pfam" id="PF05648">
    <property type="entry name" value="PEX11"/>
    <property type="match status" value="1"/>
</dbReference>
<evidence type="ECO:0000256" key="1">
    <source>
        <dbReference type="ARBA" id="ARBA00023136"/>
    </source>
</evidence>
<evidence type="ECO:0000313" key="6">
    <source>
        <dbReference type="RefSeq" id="XP_020636683.2"/>
    </source>
</evidence>
<reference evidence="6" key="1">
    <citation type="submission" date="2025-08" db="UniProtKB">
        <authorList>
            <consortium name="RefSeq"/>
        </authorList>
    </citation>
    <scope>IDENTIFICATION</scope>
</reference>
<dbReference type="AlphaFoldDB" id="A0A6J0SPC3"/>
<feature type="transmembrane region" description="Helical" evidence="4">
    <location>
        <begin position="146"/>
        <end position="169"/>
    </location>
</feature>
<accession>A0A6J0SPC3</accession>
<keyword evidence="4" id="KW-0812">Transmembrane</keyword>
<dbReference type="InterPro" id="IPR026510">
    <property type="entry name" value="PEX11C_met"/>
</dbReference>
<dbReference type="InterPro" id="IPR008733">
    <property type="entry name" value="PEX11"/>
</dbReference>
<protein>
    <submittedName>
        <fullName evidence="6">Peroxisomal membrane protein 11C isoform X1</fullName>
    </submittedName>
</protein>
<dbReference type="Proteomes" id="UP001652642">
    <property type="component" value="Chromosome 7"/>
</dbReference>
<dbReference type="GO" id="GO:0016559">
    <property type="term" value="P:peroxisome fission"/>
    <property type="evidence" value="ECO:0007669"/>
    <property type="project" value="InterPro"/>
</dbReference>
<evidence type="ECO:0000256" key="2">
    <source>
        <dbReference type="ARBA" id="ARBA00023140"/>
    </source>
</evidence>
<dbReference type="GeneID" id="110072565"/>
<sequence length="251" mass="27449">MGVLDGGARTARRLRTGARGRWGGRPSRVFTAVPSCFHDGVRTLSYACQLAGGLLVARSRQGESPLGHGLLTASAQLSHCRTVLRLFDDLSMLAYSCQYGLGRQEEDAAVRWLSVLTNLADQLYYPCEHVAWAAEARILPAEADRWWALSTALWGVSLLLGIARSLRILSRLRSQLRKPPSGSASRKTRARAKAEALTILSNLADLANAVHWMPVGLLWAGRFPPWLVGLLGSISSLLGIYLTYDTEGHEE</sequence>
<gene>
    <name evidence="6" type="primary">PEX11G</name>
</gene>
<comment type="subcellular location">
    <subcellularLocation>
        <location evidence="3">Peroxisome membrane</location>
    </subcellularLocation>
</comment>
<evidence type="ECO:0000256" key="4">
    <source>
        <dbReference type="SAM" id="Phobius"/>
    </source>
</evidence>
<dbReference type="CTD" id="92960"/>
<dbReference type="OrthoDB" id="10005898at2759"/>
<keyword evidence="2" id="KW-0576">Peroxisome</keyword>
<evidence type="ECO:0000313" key="5">
    <source>
        <dbReference type="Proteomes" id="UP001652642"/>
    </source>
</evidence>
<dbReference type="InParanoid" id="A0A6J0SPC3"/>
<keyword evidence="5" id="KW-1185">Reference proteome</keyword>
<name>A0A6J0SPC3_9SAUR</name>